<evidence type="ECO:0000313" key="4">
    <source>
        <dbReference type="Proteomes" id="UP001627154"/>
    </source>
</evidence>
<evidence type="ECO:0000313" key="3">
    <source>
        <dbReference type="EMBL" id="KAL3395259.1"/>
    </source>
</evidence>
<accession>A0ABD2WQQ8</accession>
<dbReference type="InterPro" id="IPR000477">
    <property type="entry name" value="RT_dom"/>
</dbReference>
<reference evidence="3 4" key="1">
    <citation type="journal article" date="2024" name="bioRxiv">
        <title>A reference genome for Trichogramma kaykai: A tiny desert-dwelling parasitoid wasp with competing sex-ratio distorters.</title>
        <authorList>
            <person name="Culotta J."/>
            <person name="Lindsey A.R."/>
        </authorList>
    </citation>
    <scope>NUCLEOTIDE SEQUENCE [LARGE SCALE GENOMIC DNA]</scope>
    <source>
        <strain evidence="3 4">KSX58</strain>
    </source>
</reference>
<gene>
    <name evidence="3" type="ORF">TKK_010639</name>
</gene>
<proteinExistence type="predicted"/>
<dbReference type="Proteomes" id="UP001627154">
    <property type="component" value="Unassembled WGS sequence"/>
</dbReference>
<feature type="domain" description="Reverse transcriptase" evidence="2">
    <location>
        <begin position="1"/>
        <end position="213"/>
    </location>
</feature>
<evidence type="ECO:0000256" key="1">
    <source>
        <dbReference type="SAM" id="MobiDB-lite"/>
    </source>
</evidence>
<comment type="caution">
    <text evidence="3">The sequence shown here is derived from an EMBL/GenBank/DDBJ whole genome shotgun (WGS) entry which is preliminary data.</text>
</comment>
<protein>
    <recommendedName>
        <fullName evidence="2">Reverse transcriptase domain-containing protein</fullName>
    </recommendedName>
</protein>
<name>A0ABD2WQQ8_9HYME</name>
<dbReference type="PANTHER" id="PTHR33332">
    <property type="entry name" value="REVERSE TRANSCRIPTASE DOMAIN-CONTAINING PROTEIN"/>
    <property type="match status" value="1"/>
</dbReference>
<evidence type="ECO:0000259" key="2">
    <source>
        <dbReference type="PROSITE" id="PS50878"/>
    </source>
</evidence>
<dbReference type="AlphaFoldDB" id="A0ABD2WQQ8"/>
<organism evidence="3 4">
    <name type="scientific">Trichogramma kaykai</name>
    <dbReference type="NCBI Taxonomy" id="54128"/>
    <lineage>
        <taxon>Eukaryota</taxon>
        <taxon>Metazoa</taxon>
        <taxon>Ecdysozoa</taxon>
        <taxon>Arthropoda</taxon>
        <taxon>Hexapoda</taxon>
        <taxon>Insecta</taxon>
        <taxon>Pterygota</taxon>
        <taxon>Neoptera</taxon>
        <taxon>Endopterygota</taxon>
        <taxon>Hymenoptera</taxon>
        <taxon>Apocrita</taxon>
        <taxon>Proctotrupomorpha</taxon>
        <taxon>Chalcidoidea</taxon>
        <taxon>Trichogrammatidae</taxon>
        <taxon>Trichogramma</taxon>
    </lineage>
</organism>
<dbReference type="EMBL" id="JBJJXI010000084">
    <property type="protein sequence ID" value="KAL3395259.1"/>
    <property type="molecule type" value="Genomic_DNA"/>
</dbReference>
<feature type="compositionally biased region" description="Polar residues" evidence="1">
    <location>
        <begin position="495"/>
        <end position="504"/>
    </location>
</feature>
<feature type="region of interest" description="Disordered" evidence="1">
    <location>
        <begin position="455"/>
        <end position="504"/>
    </location>
</feature>
<dbReference type="SUPFAM" id="SSF56672">
    <property type="entry name" value="DNA/RNA polymerases"/>
    <property type="match status" value="1"/>
</dbReference>
<dbReference type="PROSITE" id="PS50878">
    <property type="entry name" value="RT_POL"/>
    <property type="match status" value="1"/>
</dbReference>
<keyword evidence="4" id="KW-1185">Reference proteome</keyword>
<dbReference type="InterPro" id="IPR043502">
    <property type="entry name" value="DNA/RNA_pol_sf"/>
</dbReference>
<dbReference type="Pfam" id="PF00078">
    <property type="entry name" value="RVT_1"/>
    <property type="match status" value="1"/>
</dbReference>
<dbReference type="GO" id="GO:0071897">
    <property type="term" value="P:DNA biosynthetic process"/>
    <property type="evidence" value="ECO:0007669"/>
    <property type="project" value="UniProtKB-ARBA"/>
</dbReference>
<sequence length="504" mass="55611">MAFGILFDVTGAFNNLRWDSVLEELERRRCPGNLWPLLADYLDDRTVALACNGIHVCKKVKKGAPQGSILGPDLWNICMDPVLREVQDRGGEIVAYADDLLLIVTGGGRQACEDQGQDMTRLIARWADRLCLEISRSKTEMILLKNSATGGKKVTRAGGKRILGEKRVIERGNLTGSLIRKGKGGARPPCIRISDGEMGIHCKEEVEYLGVTIGTGFSIAGHVEVVGAKASQLYQRLASLARAQWGISYGAMRQLYSGVFLPTSLYAVSAWGDLVTSTLGDNLQSSQRVALIRICRAYRTASTDLLQVCASLLPLDLECMRWRLRALIRKGQSFNQLGIEVREGENPRLALRRVDCGLWKRWEERWSNSVKGKITREFFPSVVHRLNSEHIELDHYVSQFLTGHGDFKAKLSGMGLSESSLCACGAEETTGHVLLDCERLECTRVELKQWLSDTDPLASGSASSGGDEGDIRGVQEDVSSPASRKAQARREGTHSCVNPRQSQY</sequence>